<comment type="caution">
    <text evidence="9">The sequence shown here is derived from an EMBL/GenBank/DDBJ whole genome shotgun (WGS) entry which is preliminary data.</text>
</comment>
<evidence type="ECO:0000256" key="7">
    <source>
        <dbReference type="ARBA" id="ARBA00023224"/>
    </source>
</evidence>
<evidence type="ECO:0000256" key="6">
    <source>
        <dbReference type="ARBA" id="ARBA00023170"/>
    </source>
</evidence>
<dbReference type="GO" id="GO:0030425">
    <property type="term" value="C:dendrite"/>
    <property type="evidence" value="ECO:0007669"/>
    <property type="project" value="TreeGrafter"/>
</dbReference>
<gene>
    <name evidence="9" type="ORF">AFUS01_LOCUS19945</name>
</gene>
<feature type="transmembrane region" description="Helical" evidence="8">
    <location>
        <begin position="248"/>
        <end position="266"/>
    </location>
</feature>
<sequence length="282" mass="31688">MLQNLDNFVTRGKINGNTILGPTRYNGKEIAKTLTSVAGAAYLFLNRRSIESSFGINHSVEVLANSIEATITPLASIYFRVHGIAVARKTALFWKNHVELWTEIEILGILKDQQQKKMFDSLPRQYLLNFLAFAIPLVIYSFAVLVIVVYSFFTYLYICVWEMEQFSLIICIVTATPIFLYGISLFHFGTASAKLINNAKKLGLSLEDVPLQHVALELRQKILLLSIRFSNNPPSISPGNFFVLDRPLLTVVLGAVTTYLIVLVQFRGPDAETKQFGNYSLT</sequence>
<evidence type="ECO:0000256" key="4">
    <source>
        <dbReference type="ARBA" id="ARBA00022989"/>
    </source>
</evidence>
<keyword evidence="10" id="KW-1185">Reference proteome</keyword>
<reference evidence="9" key="1">
    <citation type="submission" date="2021-06" db="EMBL/GenBank/DDBJ databases">
        <authorList>
            <person name="Hodson N. C."/>
            <person name="Mongue J. A."/>
            <person name="Jaron S. K."/>
        </authorList>
    </citation>
    <scope>NUCLEOTIDE SEQUENCE</scope>
</reference>
<organism evidence="9 10">
    <name type="scientific">Allacma fusca</name>
    <dbReference type="NCBI Taxonomy" id="39272"/>
    <lineage>
        <taxon>Eukaryota</taxon>
        <taxon>Metazoa</taxon>
        <taxon>Ecdysozoa</taxon>
        <taxon>Arthropoda</taxon>
        <taxon>Hexapoda</taxon>
        <taxon>Collembola</taxon>
        <taxon>Symphypleona</taxon>
        <taxon>Sminthuridae</taxon>
        <taxon>Allacma</taxon>
    </lineage>
</organism>
<keyword evidence="3 8" id="KW-0812">Transmembrane</keyword>
<evidence type="ECO:0008006" key="11">
    <source>
        <dbReference type="Google" id="ProtNLM"/>
    </source>
</evidence>
<dbReference type="EMBL" id="CAJVCH010210623">
    <property type="protein sequence ID" value="CAG7731347.1"/>
    <property type="molecule type" value="Genomic_DNA"/>
</dbReference>
<keyword evidence="6" id="KW-0675">Receptor</keyword>
<evidence type="ECO:0000256" key="1">
    <source>
        <dbReference type="ARBA" id="ARBA00004651"/>
    </source>
</evidence>
<evidence type="ECO:0000313" key="9">
    <source>
        <dbReference type="EMBL" id="CAG7731347.1"/>
    </source>
</evidence>
<dbReference type="Proteomes" id="UP000708208">
    <property type="component" value="Unassembled WGS sequence"/>
</dbReference>
<dbReference type="InterPro" id="IPR013604">
    <property type="entry name" value="7TM_chemorcpt"/>
</dbReference>
<dbReference type="GO" id="GO:0030424">
    <property type="term" value="C:axon"/>
    <property type="evidence" value="ECO:0007669"/>
    <property type="project" value="TreeGrafter"/>
</dbReference>
<dbReference type="GO" id="GO:0005886">
    <property type="term" value="C:plasma membrane"/>
    <property type="evidence" value="ECO:0007669"/>
    <property type="project" value="UniProtKB-SubCell"/>
</dbReference>
<evidence type="ECO:0000256" key="5">
    <source>
        <dbReference type="ARBA" id="ARBA00023136"/>
    </source>
</evidence>
<keyword evidence="4 8" id="KW-1133">Transmembrane helix</keyword>
<dbReference type="GO" id="GO:0007635">
    <property type="term" value="P:chemosensory behavior"/>
    <property type="evidence" value="ECO:0007669"/>
    <property type="project" value="TreeGrafter"/>
</dbReference>
<keyword evidence="5 8" id="KW-0472">Membrane</keyword>
<evidence type="ECO:0000256" key="3">
    <source>
        <dbReference type="ARBA" id="ARBA00022692"/>
    </source>
</evidence>
<dbReference type="OrthoDB" id="6625921at2759"/>
<name>A0A8J2K8U5_9HEXA</name>
<dbReference type="AlphaFoldDB" id="A0A8J2K8U5"/>
<feature type="transmembrane region" description="Helical" evidence="8">
    <location>
        <begin position="126"/>
        <end position="153"/>
    </location>
</feature>
<comment type="subcellular location">
    <subcellularLocation>
        <location evidence="1">Cell membrane</location>
        <topology evidence="1">Multi-pass membrane protein</topology>
    </subcellularLocation>
</comment>
<evidence type="ECO:0000256" key="2">
    <source>
        <dbReference type="ARBA" id="ARBA00022475"/>
    </source>
</evidence>
<proteinExistence type="predicted"/>
<accession>A0A8J2K8U5</accession>
<keyword evidence="7" id="KW-0807">Transducer</keyword>
<dbReference type="GO" id="GO:0008049">
    <property type="term" value="P:male courtship behavior"/>
    <property type="evidence" value="ECO:0007669"/>
    <property type="project" value="TreeGrafter"/>
</dbReference>
<protein>
    <recommendedName>
        <fullName evidence="11">Gustatory receptor</fullName>
    </recommendedName>
</protein>
<evidence type="ECO:0000256" key="8">
    <source>
        <dbReference type="SAM" id="Phobius"/>
    </source>
</evidence>
<dbReference type="GO" id="GO:0043025">
    <property type="term" value="C:neuronal cell body"/>
    <property type="evidence" value="ECO:0007669"/>
    <property type="project" value="TreeGrafter"/>
</dbReference>
<dbReference type="Pfam" id="PF08395">
    <property type="entry name" value="7tm_7"/>
    <property type="match status" value="1"/>
</dbReference>
<evidence type="ECO:0000313" key="10">
    <source>
        <dbReference type="Proteomes" id="UP000708208"/>
    </source>
</evidence>
<feature type="transmembrane region" description="Helical" evidence="8">
    <location>
        <begin position="165"/>
        <end position="188"/>
    </location>
</feature>
<dbReference type="GO" id="GO:0007165">
    <property type="term" value="P:signal transduction"/>
    <property type="evidence" value="ECO:0007669"/>
    <property type="project" value="UniProtKB-KW"/>
</dbReference>
<dbReference type="PANTHER" id="PTHR21143">
    <property type="entry name" value="INVERTEBRATE GUSTATORY RECEPTOR"/>
    <property type="match status" value="1"/>
</dbReference>
<dbReference type="PANTHER" id="PTHR21143:SF104">
    <property type="entry name" value="GUSTATORY RECEPTOR 8A-RELATED"/>
    <property type="match status" value="1"/>
</dbReference>
<dbReference type="GO" id="GO:0050909">
    <property type="term" value="P:sensory perception of taste"/>
    <property type="evidence" value="ECO:0007669"/>
    <property type="project" value="InterPro"/>
</dbReference>
<keyword evidence="2" id="KW-1003">Cell membrane</keyword>